<evidence type="ECO:0000313" key="4">
    <source>
        <dbReference type="EMBL" id="MBK9716557.1"/>
    </source>
</evidence>
<evidence type="ECO:0000256" key="2">
    <source>
        <dbReference type="SAM" id="SignalP"/>
    </source>
</evidence>
<keyword evidence="2" id="KW-0732">Signal</keyword>
<proteinExistence type="predicted"/>
<name>A0A9D7S7G7_9BACT</name>
<dbReference type="InterPro" id="IPR025665">
    <property type="entry name" value="Beta-barrel_OMP_2"/>
</dbReference>
<dbReference type="Proteomes" id="UP000808349">
    <property type="component" value="Unassembled WGS sequence"/>
</dbReference>
<feature type="domain" description="Outer membrane protein beta-barrel" evidence="3">
    <location>
        <begin position="107"/>
        <end position="272"/>
    </location>
</feature>
<dbReference type="Pfam" id="PF13568">
    <property type="entry name" value="OMP_b-brl_2"/>
    <property type="match status" value="1"/>
</dbReference>
<feature type="chain" id="PRO_5039657037" evidence="2">
    <location>
        <begin position="18"/>
        <end position="295"/>
    </location>
</feature>
<gene>
    <name evidence="4" type="ORF">IPO85_03380</name>
</gene>
<evidence type="ECO:0000313" key="5">
    <source>
        <dbReference type="Proteomes" id="UP000808349"/>
    </source>
</evidence>
<dbReference type="EMBL" id="JADKFW010000004">
    <property type="protein sequence ID" value="MBK9716557.1"/>
    <property type="molecule type" value="Genomic_DNA"/>
</dbReference>
<feature type="signal peptide" evidence="2">
    <location>
        <begin position="1"/>
        <end position="17"/>
    </location>
</feature>
<protein>
    <submittedName>
        <fullName evidence="4">Outer membrane beta-barrel protein</fullName>
    </submittedName>
</protein>
<sequence>MKKLIFVFILYSAMHLAAQETVPPLENLAPPLPPTPPPVNVEHDTVKIKLGDRDILIIERDQKDKKNEFDEEDEMDETDLDKSNKENINPEKKKKRGARVGFLDIDLGVNVLLHDKSQAKNLVDDLENKPFSSWSTTLNFLPTTIYLGTKHLMLLTSFGYHIEEMTFKNKISFTPNKILDYTKDDNIKRSSFSIQHLQVPLMLYTQSNRIKGLGKVGIGFGGYAGILVYQESNVKKSDINQKIETEEDFGFNKYRYGITGRIDIGAIKLFANYDLSDTWKENQFQTLECGIWFDF</sequence>
<feature type="region of interest" description="Disordered" evidence="1">
    <location>
        <begin position="66"/>
        <end position="93"/>
    </location>
</feature>
<evidence type="ECO:0000259" key="3">
    <source>
        <dbReference type="Pfam" id="PF13568"/>
    </source>
</evidence>
<dbReference type="AlphaFoldDB" id="A0A9D7S7G7"/>
<reference evidence="4 5" key="1">
    <citation type="submission" date="2020-10" db="EMBL/GenBank/DDBJ databases">
        <title>Connecting structure to function with the recovery of over 1000 high-quality activated sludge metagenome-assembled genomes encoding full-length rRNA genes using long-read sequencing.</title>
        <authorList>
            <person name="Singleton C.M."/>
            <person name="Petriglieri F."/>
            <person name="Kristensen J.M."/>
            <person name="Kirkegaard R.H."/>
            <person name="Michaelsen T.Y."/>
            <person name="Andersen M.H."/>
            <person name="Karst S.M."/>
            <person name="Dueholm M.S."/>
            <person name="Nielsen P.H."/>
            <person name="Albertsen M."/>
        </authorList>
    </citation>
    <scope>NUCLEOTIDE SEQUENCE [LARGE SCALE GENOMIC DNA]</scope>
    <source>
        <strain evidence="4">Ribe_18-Q3-R11-54_BAT3C.373</strain>
    </source>
</reference>
<organism evidence="4 5">
    <name type="scientific">Candidatus Defluviibacterium haderslevense</name>
    <dbReference type="NCBI Taxonomy" id="2981993"/>
    <lineage>
        <taxon>Bacteria</taxon>
        <taxon>Pseudomonadati</taxon>
        <taxon>Bacteroidota</taxon>
        <taxon>Saprospiria</taxon>
        <taxon>Saprospirales</taxon>
        <taxon>Saprospiraceae</taxon>
        <taxon>Candidatus Defluviibacterium</taxon>
    </lineage>
</organism>
<feature type="compositionally biased region" description="Basic and acidic residues" evidence="1">
    <location>
        <begin position="80"/>
        <end position="91"/>
    </location>
</feature>
<feature type="compositionally biased region" description="Acidic residues" evidence="1">
    <location>
        <begin position="69"/>
        <end position="79"/>
    </location>
</feature>
<accession>A0A9D7S7G7</accession>
<comment type="caution">
    <text evidence="4">The sequence shown here is derived from an EMBL/GenBank/DDBJ whole genome shotgun (WGS) entry which is preliminary data.</text>
</comment>
<evidence type="ECO:0000256" key="1">
    <source>
        <dbReference type="SAM" id="MobiDB-lite"/>
    </source>
</evidence>